<evidence type="ECO:0000256" key="7">
    <source>
        <dbReference type="SAM" id="Phobius"/>
    </source>
</evidence>
<gene>
    <name evidence="8" type="ORF">D6B99_05810</name>
</gene>
<protein>
    <submittedName>
        <fullName evidence="8">Diacylglyceryl transferase</fullName>
    </submittedName>
</protein>
<organism evidence="8 9">
    <name type="scientific">Arachidicoccus soli</name>
    <dbReference type="NCBI Taxonomy" id="2341117"/>
    <lineage>
        <taxon>Bacteria</taxon>
        <taxon>Pseudomonadati</taxon>
        <taxon>Bacteroidota</taxon>
        <taxon>Chitinophagia</taxon>
        <taxon>Chitinophagales</taxon>
        <taxon>Chitinophagaceae</taxon>
        <taxon>Arachidicoccus</taxon>
    </lineage>
</organism>
<feature type="transmembrane region" description="Helical" evidence="7">
    <location>
        <begin position="102"/>
        <end position="123"/>
    </location>
</feature>
<reference evidence="8 9" key="1">
    <citation type="submission" date="2018-09" db="EMBL/GenBank/DDBJ databases">
        <title>Arachidicoccus sp. nov., a bacterium isolated from soil.</title>
        <authorList>
            <person name="Weon H.-Y."/>
            <person name="Kwon S.-W."/>
            <person name="Lee S.A."/>
        </authorList>
    </citation>
    <scope>NUCLEOTIDE SEQUENCE [LARGE SCALE GENOMIC DNA]</scope>
    <source>
        <strain evidence="8 9">KIS59-12</strain>
    </source>
</reference>
<dbReference type="RefSeq" id="WP_119985998.1">
    <property type="nucleotide sequence ID" value="NZ_CP032489.1"/>
</dbReference>
<keyword evidence="5 7" id="KW-1133">Transmembrane helix</keyword>
<feature type="transmembrane region" description="Helical" evidence="7">
    <location>
        <begin position="338"/>
        <end position="355"/>
    </location>
</feature>
<dbReference type="KEGG" id="ark:D6B99_05810"/>
<dbReference type="InterPro" id="IPR001640">
    <property type="entry name" value="Lgt"/>
</dbReference>
<evidence type="ECO:0000256" key="5">
    <source>
        <dbReference type="ARBA" id="ARBA00022989"/>
    </source>
</evidence>
<feature type="transmembrane region" description="Helical" evidence="7">
    <location>
        <begin position="149"/>
        <end position="167"/>
    </location>
</feature>
<evidence type="ECO:0000256" key="4">
    <source>
        <dbReference type="ARBA" id="ARBA00022692"/>
    </source>
</evidence>
<dbReference type="GO" id="GO:0008961">
    <property type="term" value="F:phosphatidylglycerol-prolipoprotein diacylglyceryl transferase activity"/>
    <property type="evidence" value="ECO:0007669"/>
    <property type="project" value="InterPro"/>
</dbReference>
<keyword evidence="6 7" id="KW-0472">Membrane</keyword>
<dbReference type="Proteomes" id="UP000266118">
    <property type="component" value="Chromosome"/>
</dbReference>
<feature type="transmembrane region" description="Helical" evidence="7">
    <location>
        <begin position="20"/>
        <end position="41"/>
    </location>
</feature>
<name>A0A386HNU0_9BACT</name>
<evidence type="ECO:0000256" key="2">
    <source>
        <dbReference type="ARBA" id="ARBA00022475"/>
    </source>
</evidence>
<sequence length="430" mass="48905">MYPNLYYLFQDLFGVKISFLKVVNSFGFFVAISFLVTAWFISREFKRRQALGYFTYTEKTITVGKPASTVDLVSNFILGFLLGYKILGIFFIKSAMANPQQFIFSANGNIPVGLLVGIIFIVLKWREKNKLKLAKPEQRILRIWPSDRVGDIVIIAAVAGFIGAKIFDNLENWDRFIQDPWGNLFSASGLTYYGGLIFATIALWYYFSKNKMRFINVADTIAPTLMLAYGLGRIGCQVAGDGDWGIINSAYLSDSNGKLSLCTPEQFKQAAVIFKDHSEQYGIVGEIQHAAFKGVSWLPDWLFAYNYPHNVNNQGIPLANCTWGNYCNYLPLPVFPTPIYEIIMSILLFAVLWYFRKKITYPGKMFGWYLIVNGLERFLIEQIRVNTKYDIPLHPSQAEIISFLLIVLGIILVTMAKKFFKPIIPVIKPS</sequence>
<dbReference type="GO" id="GO:0005886">
    <property type="term" value="C:plasma membrane"/>
    <property type="evidence" value="ECO:0007669"/>
    <property type="project" value="InterPro"/>
</dbReference>
<proteinExistence type="inferred from homology"/>
<keyword evidence="4 7" id="KW-0812">Transmembrane</keyword>
<keyword evidence="9" id="KW-1185">Reference proteome</keyword>
<dbReference type="PANTHER" id="PTHR30589">
    <property type="entry name" value="PROLIPOPROTEIN DIACYLGLYCERYL TRANSFERASE"/>
    <property type="match status" value="1"/>
</dbReference>
<comment type="similarity">
    <text evidence="1">Belongs to the Lgt family.</text>
</comment>
<dbReference type="AlphaFoldDB" id="A0A386HNU0"/>
<evidence type="ECO:0000256" key="3">
    <source>
        <dbReference type="ARBA" id="ARBA00022679"/>
    </source>
</evidence>
<accession>A0A386HNU0</accession>
<keyword evidence="3 8" id="KW-0808">Transferase</keyword>
<feature type="transmembrane region" description="Helical" evidence="7">
    <location>
        <begin position="76"/>
        <end position="96"/>
    </location>
</feature>
<dbReference type="GO" id="GO:0042158">
    <property type="term" value="P:lipoprotein biosynthetic process"/>
    <property type="evidence" value="ECO:0007669"/>
    <property type="project" value="InterPro"/>
</dbReference>
<dbReference type="PANTHER" id="PTHR30589:SF0">
    <property type="entry name" value="PHOSPHATIDYLGLYCEROL--PROLIPOPROTEIN DIACYLGLYCERYL TRANSFERASE"/>
    <property type="match status" value="1"/>
</dbReference>
<keyword evidence="2" id="KW-1003">Cell membrane</keyword>
<evidence type="ECO:0000313" key="9">
    <source>
        <dbReference type="Proteomes" id="UP000266118"/>
    </source>
</evidence>
<evidence type="ECO:0000256" key="1">
    <source>
        <dbReference type="ARBA" id="ARBA00007150"/>
    </source>
</evidence>
<dbReference type="Pfam" id="PF01790">
    <property type="entry name" value="LGT"/>
    <property type="match status" value="1"/>
</dbReference>
<evidence type="ECO:0000256" key="6">
    <source>
        <dbReference type="ARBA" id="ARBA00023136"/>
    </source>
</evidence>
<feature type="transmembrane region" description="Helical" evidence="7">
    <location>
        <begin position="400"/>
        <end position="420"/>
    </location>
</feature>
<dbReference type="EMBL" id="CP032489">
    <property type="protein sequence ID" value="AYD47170.1"/>
    <property type="molecule type" value="Genomic_DNA"/>
</dbReference>
<dbReference type="OrthoDB" id="871140at2"/>
<feature type="transmembrane region" description="Helical" evidence="7">
    <location>
        <begin position="187"/>
        <end position="207"/>
    </location>
</feature>
<evidence type="ECO:0000313" key="8">
    <source>
        <dbReference type="EMBL" id="AYD47170.1"/>
    </source>
</evidence>